<accession>A0A382B8D5</accession>
<dbReference type="SUPFAM" id="SSF53850">
    <property type="entry name" value="Periplasmic binding protein-like II"/>
    <property type="match status" value="1"/>
</dbReference>
<gene>
    <name evidence="1" type="ORF">METZ01_LOCUS162635</name>
</gene>
<reference evidence="1" key="1">
    <citation type="submission" date="2018-05" db="EMBL/GenBank/DDBJ databases">
        <authorList>
            <person name="Lanie J.A."/>
            <person name="Ng W.-L."/>
            <person name="Kazmierczak K.M."/>
            <person name="Andrzejewski T.M."/>
            <person name="Davidsen T.M."/>
            <person name="Wayne K.J."/>
            <person name="Tettelin H."/>
            <person name="Glass J.I."/>
            <person name="Rusch D."/>
            <person name="Podicherti R."/>
            <person name="Tsui H.-C.T."/>
            <person name="Winkler M.E."/>
        </authorList>
    </citation>
    <scope>NUCLEOTIDE SEQUENCE</scope>
</reference>
<protein>
    <recommendedName>
        <fullName evidence="2">ABC-type glycine betaine transport system substrate-binding domain-containing protein</fullName>
    </recommendedName>
</protein>
<dbReference type="AlphaFoldDB" id="A0A382B8D5"/>
<dbReference type="EMBL" id="UINC01028572">
    <property type="protein sequence ID" value="SVB09781.1"/>
    <property type="molecule type" value="Genomic_DNA"/>
</dbReference>
<proteinExistence type="predicted"/>
<organism evidence="1">
    <name type="scientific">marine metagenome</name>
    <dbReference type="NCBI Taxonomy" id="408172"/>
    <lineage>
        <taxon>unclassified sequences</taxon>
        <taxon>metagenomes</taxon>
        <taxon>ecological metagenomes</taxon>
    </lineage>
</organism>
<sequence>MRKLILSAVVVGFAMLMSQGASAACGSVTIAEMNWASAGFMANVDKIILGKGYGCDVGL</sequence>
<dbReference type="PROSITE" id="PS51257">
    <property type="entry name" value="PROKAR_LIPOPROTEIN"/>
    <property type="match status" value="1"/>
</dbReference>
<feature type="non-terminal residue" evidence="1">
    <location>
        <position position="59"/>
    </location>
</feature>
<evidence type="ECO:0008006" key="2">
    <source>
        <dbReference type="Google" id="ProtNLM"/>
    </source>
</evidence>
<evidence type="ECO:0000313" key="1">
    <source>
        <dbReference type="EMBL" id="SVB09781.1"/>
    </source>
</evidence>
<name>A0A382B8D5_9ZZZZ</name>